<dbReference type="OMA" id="CTEVIQI"/>
<feature type="coiled-coil region" evidence="1">
    <location>
        <begin position="13"/>
        <end position="64"/>
    </location>
</feature>
<evidence type="ECO:0000313" key="2">
    <source>
        <dbReference type="Ensembl" id="ENSCPRP00005012349.1"/>
    </source>
</evidence>
<evidence type="ECO:0000313" key="3">
    <source>
        <dbReference type="Proteomes" id="UP000594220"/>
    </source>
</evidence>
<reference evidence="2" key="1">
    <citation type="submission" date="2025-08" db="UniProtKB">
        <authorList>
            <consortium name="Ensembl"/>
        </authorList>
    </citation>
    <scope>IDENTIFICATION</scope>
</reference>
<organism evidence="2 3">
    <name type="scientific">Crocodylus porosus</name>
    <name type="common">Saltwater crocodile</name>
    <name type="synonym">Estuarine crocodile</name>
    <dbReference type="NCBI Taxonomy" id="8502"/>
    <lineage>
        <taxon>Eukaryota</taxon>
        <taxon>Metazoa</taxon>
        <taxon>Chordata</taxon>
        <taxon>Craniata</taxon>
        <taxon>Vertebrata</taxon>
        <taxon>Euteleostomi</taxon>
        <taxon>Archelosauria</taxon>
        <taxon>Archosauria</taxon>
        <taxon>Crocodylia</taxon>
        <taxon>Longirostres</taxon>
        <taxon>Crocodylidae</taxon>
        <taxon>Crocodylus</taxon>
    </lineage>
</organism>
<protein>
    <submittedName>
        <fullName evidence="2">Uncharacterized protein</fullName>
    </submittedName>
</protein>
<dbReference type="Ensembl" id="ENSCPRT00005014548.1">
    <property type="protein sequence ID" value="ENSCPRP00005012349.1"/>
    <property type="gene ID" value="ENSCPRG00005008771.1"/>
</dbReference>
<reference evidence="2" key="2">
    <citation type="submission" date="2025-09" db="UniProtKB">
        <authorList>
            <consortium name="Ensembl"/>
        </authorList>
    </citation>
    <scope>IDENTIFICATION</scope>
</reference>
<dbReference type="AlphaFoldDB" id="A0A7M4EQ87"/>
<dbReference type="GeneTree" id="ENSGT00990000205656"/>
<proteinExistence type="predicted"/>
<evidence type="ECO:0000256" key="1">
    <source>
        <dbReference type="SAM" id="Coils"/>
    </source>
</evidence>
<keyword evidence="1" id="KW-0175">Coiled coil</keyword>
<accession>A0A7M4EQ87</accession>
<name>A0A7M4EQ87_CROPO</name>
<keyword evidence="3" id="KW-1185">Reference proteome</keyword>
<sequence>MGAVPRAEHERVRSGLQAEVTALSQKLSELGRKHEKTCAEVFQITELSKEVFKLKEALNGLSELPTKAGALPKAQQGQLEAGVLQGRIKALEEHGAEPGQTSPVAPGLGEAGVTPISLQGHMDEDVQRLLGQILKMQRLQEQGR</sequence>
<dbReference type="Proteomes" id="UP000594220">
    <property type="component" value="Unplaced"/>
</dbReference>